<feature type="compositionally biased region" description="Polar residues" evidence="1">
    <location>
        <begin position="211"/>
        <end position="220"/>
    </location>
</feature>
<proteinExistence type="predicted"/>
<feature type="region of interest" description="Disordered" evidence="1">
    <location>
        <begin position="152"/>
        <end position="236"/>
    </location>
</feature>
<evidence type="ECO:0000313" key="4">
    <source>
        <dbReference type="Proteomes" id="UP000187283"/>
    </source>
</evidence>
<feature type="compositionally biased region" description="Polar residues" evidence="1">
    <location>
        <begin position="152"/>
        <end position="180"/>
    </location>
</feature>
<dbReference type="EMBL" id="LSSN01005403">
    <property type="protein sequence ID" value="OMJ09556.1"/>
    <property type="molecule type" value="Genomic_DNA"/>
</dbReference>
<feature type="compositionally biased region" description="Basic and acidic residues" evidence="1">
    <location>
        <begin position="181"/>
        <end position="190"/>
    </location>
</feature>
<dbReference type="EMBL" id="LSSN01005970">
    <property type="protein sequence ID" value="OMJ07777.1"/>
    <property type="molecule type" value="Genomic_DNA"/>
</dbReference>
<dbReference type="STRING" id="133412.A0A1R1WZK5"/>
<evidence type="ECO:0000256" key="1">
    <source>
        <dbReference type="SAM" id="MobiDB-lite"/>
    </source>
</evidence>
<comment type="caution">
    <text evidence="2">The sequence shown here is derived from an EMBL/GenBank/DDBJ whole genome shotgun (WGS) entry which is preliminary data.</text>
</comment>
<name>A0A1R1WZK5_9FUNG</name>
<evidence type="ECO:0000313" key="3">
    <source>
        <dbReference type="EMBL" id="OMJ09556.1"/>
    </source>
</evidence>
<dbReference type="Proteomes" id="UP000187283">
    <property type="component" value="Unassembled WGS sequence"/>
</dbReference>
<dbReference type="OrthoDB" id="2400069at2759"/>
<gene>
    <name evidence="3" type="ORF">AYI70_g10859</name>
    <name evidence="2" type="ORF">AYI70_g11971</name>
</gene>
<organism evidence="2 4">
    <name type="scientific">Smittium culicis</name>
    <dbReference type="NCBI Taxonomy" id="133412"/>
    <lineage>
        <taxon>Eukaryota</taxon>
        <taxon>Fungi</taxon>
        <taxon>Fungi incertae sedis</taxon>
        <taxon>Zoopagomycota</taxon>
        <taxon>Kickxellomycotina</taxon>
        <taxon>Harpellomycetes</taxon>
        <taxon>Harpellales</taxon>
        <taxon>Legeriomycetaceae</taxon>
        <taxon>Smittium</taxon>
    </lineage>
</organism>
<evidence type="ECO:0000313" key="2">
    <source>
        <dbReference type="EMBL" id="OMJ07777.1"/>
    </source>
</evidence>
<sequence length="584" mass="65130">MEQVTENQAPAGQDQIKILTELVQQLLRERECKQEPEDPYVSTRIPVTDFSVYSELTEALPSIGENFFQTPLTEEERKVAIHSCPKNMKKTDSAIYGIQLALAQVTRPIDYYVHRRIQDNKVMETSKDREILFANTMRALLSDICATVTQESLQQSTIPKGTDRSNTVKAPSTTAANTTESSHKTHDHQSNFRRRGRGRGKGYVQIGMVQDNGQPMSSGRSGERIQNPLQDPRLRITSAGGGTRILQPAIHDTEGERRPLTRPRPPDMEPRDLEAAYQYKGTIDGVVCTEARECGGSIKIRGHYLPGTAGINRKDMASLPQDQHPPTSDLCFILVSIAGDILNTELEVCTTRCRPIFIIPEKEAGSILQLVPGQQSAGTECPDPQLDKIRQSILLSTPESDSLGNSQGSPRASYNDSSEINVEIHDLVPRPYVTINFTATSSSNICSSGSKKRKVTALGKQALELDGLKDQRRFLKTLGLGNRAIDFIFSKKRRVRRRFSPAELAAHPMFSEFIKTLDDTSIKSFIRPAMDISPVIELFREWGQNSSFTIKQITVKICWLLSVTGSLRASDIHTIDDQRSHIEK</sequence>
<protein>
    <submittedName>
        <fullName evidence="2">Uncharacterized protein</fullName>
    </submittedName>
</protein>
<reference evidence="2 4" key="1">
    <citation type="submission" date="2017-01" db="EMBL/GenBank/DDBJ databases">
        <authorList>
            <person name="Mah S.A."/>
            <person name="Swanson W.J."/>
            <person name="Moy G.W."/>
            <person name="Vacquier V.D."/>
        </authorList>
    </citation>
    <scope>NUCLEOTIDE SEQUENCE [LARGE SCALE GENOMIC DNA]</scope>
    <source>
        <strain evidence="2 4">GSMNP</strain>
    </source>
</reference>
<accession>A0A1R1WZK5</accession>
<dbReference type="AlphaFoldDB" id="A0A1R1WZK5"/>
<keyword evidence="4" id="KW-1185">Reference proteome</keyword>
<feature type="compositionally biased region" description="Basic residues" evidence="1">
    <location>
        <begin position="191"/>
        <end position="200"/>
    </location>
</feature>